<comment type="caution">
    <text evidence="1">The sequence shown here is derived from an EMBL/GenBank/DDBJ whole genome shotgun (WGS) entry which is preliminary data.</text>
</comment>
<keyword evidence="2" id="KW-1185">Reference proteome</keyword>
<organism evidence="1 2">
    <name type="scientific">Saccharothrix australiensis</name>
    <dbReference type="NCBI Taxonomy" id="2072"/>
    <lineage>
        <taxon>Bacteria</taxon>
        <taxon>Bacillati</taxon>
        <taxon>Actinomycetota</taxon>
        <taxon>Actinomycetes</taxon>
        <taxon>Pseudonocardiales</taxon>
        <taxon>Pseudonocardiaceae</taxon>
        <taxon>Saccharothrix</taxon>
    </lineage>
</organism>
<gene>
    <name evidence="1" type="ORF">C8E97_5189</name>
</gene>
<dbReference type="EMBL" id="RBXO01000001">
    <property type="protein sequence ID" value="RKT56490.1"/>
    <property type="molecule type" value="Genomic_DNA"/>
</dbReference>
<sequence length="153" mass="16315">MDPATGESVEEVHLRAPAEATTDPGLVREWWGAQRAGGPVVLVVTGPSVGVVSVRRERAEALVGHQWFRHRPTPVATALALPIDFFLVRPPFPPGLTRDDVRIFTDGSVLPLPPTSVAGISISWLVTPDACGRVLLPAVELAELLTSVEAQTS</sequence>
<evidence type="ECO:0000313" key="2">
    <source>
        <dbReference type="Proteomes" id="UP000282084"/>
    </source>
</evidence>
<name>A0A495W5U3_9PSEU</name>
<evidence type="ECO:0000313" key="1">
    <source>
        <dbReference type="EMBL" id="RKT56490.1"/>
    </source>
</evidence>
<dbReference type="AlphaFoldDB" id="A0A495W5U3"/>
<protein>
    <recommendedName>
        <fullName evidence="3">Bifunctional DNA primase/polymerase-like protein</fullName>
    </recommendedName>
</protein>
<dbReference type="Proteomes" id="UP000282084">
    <property type="component" value="Unassembled WGS sequence"/>
</dbReference>
<accession>A0A495W5U3</accession>
<evidence type="ECO:0008006" key="3">
    <source>
        <dbReference type="Google" id="ProtNLM"/>
    </source>
</evidence>
<reference evidence="1 2" key="1">
    <citation type="submission" date="2018-10" db="EMBL/GenBank/DDBJ databases">
        <title>Sequencing the genomes of 1000 actinobacteria strains.</title>
        <authorList>
            <person name="Klenk H.-P."/>
        </authorList>
    </citation>
    <scope>NUCLEOTIDE SEQUENCE [LARGE SCALE GENOMIC DNA]</scope>
    <source>
        <strain evidence="1 2">DSM 43800</strain>
    </source>
</reference>
<proteinExistence type="predicted"/>